<dbReference type="Pfam" id="PF00440">
    <property type="entry name" value="TetR_N"/>
    <property type="match status" value="1"/>
</dbReference>
<comment type="caution">
    <text evidence="5">The sequence shown here is derived from an EMBL/GenBank/DDBJ whole genome shotgun (WGS) entry which is preliminary data.</text>
</comment>
<organism evidence="5 6">
    <name type="scientific">Virgibacillus siamensis</name>
    <dbReference type="NCBI Taxonomy" id="480071"/>
    <lineage>
        <taxon>Bacteria</taxon>
        <taxon>Bacillati</taxon>
        <taxon>Bacillota</taxon>
        <taxon>Bacilli</taxon>
        <taxon>Bacillales</taxon>
        <taxon>Bacillaceae</taxon>
        <taxon>Virgibacillus</taxon>
    </lineage>
</organism>
<dbReference type="SUPFAM" id="SSF48498">
    <property type="entry name" value="Tetracyclin repressor-like, C-terminal domain"/>
    <property type="match status" value="1"/>
</dbReference>
<dbReference type="EMBL" id="BAAADS010000016">
    <property type="protein sequence ID" value="GAA0605517.1"/>
    <property type="molecule type" value="Genomic_DNA"/>
</dbReference>
<protein>
    <submittedName>
        <fullName evidence="5">TetR/AcrR family transcriptional regulator</fullName>
    </submittedName>
</protein>
<evidence type="ECO:0000259" key="4">
    <source>
        <dbReference type="PROSITE" id="PS50977"/>
    </source>
</evidence>
<evidence type="ECO:0000313" key="6">
    <source>
        <dbReference type="Proteomes" id="UP001500866"/>
    </source>
</evidence>
<sequence length="220" mass="25974">MRQNKILSSVKDENLVEKRRNQMIKGAITLFKEKGFHRTTTREIAKESGFSIGTLYEYIRTKEDVLFLVCDAIYQQVRERLEAAIDLKKPSVDNLENVIRSYFELMDDMQEEVIILYQEVKSMKKETREYVLQKERDMVGMLEEVIVSCVPADLAKQDVKLLANNIFVQGQMWGFRRWMLQKQFTLDEYIKRQTHYFMQALAIHKNTNDRRIDDGTSATV</sequence>
<dbReference type="Proteomes" id="UP001500866">
    <property type="component" value="Unassembled WGS sequence"/>
</dbReference>
<keyword evidence="3" id="KW-0175">Coiled coil</keyword>
<dbReference type="PROSITE" id="PS50977">
    <property type="entry name" value="HTH_TETR_2"/>
    <property type="match status" value="1"/>
</dbReference>
<proteinExistence type="predicted"/>
<dbReference type="InterPro" id="IPR001647">
    <property type="entry name" value="HTH_TetR"/>
</dbReference>
<dbReference type="PRINTS" id="PR00455">
    <property type="entry name" value="HTHTETR"/>
</dbReference>
<dbReference type="InterPro" id="IPR050109">
    <property type="entry name" value="HTH-type_TetR-like_transc_reg"/>
</dbReference>
<name>A0ABN1G7D0_9BACI</name>
<keyword evidence="6" id="KW-1185">Reference proteome</keyword>
<evidence type="ECO:0000256" key="3">
    <source>
        <dbReference type="SAM" id="Coils"/>
    </source>
</evidence>
<feature type="coiled-coil region" evidence="3">
    <location>
        <begin position="92"/>
        <end position="126"/>
    </location>
</feature>
<dbReference type="Gene3D" id="1.10.10.60">
    <property type="entry name" value="Homeodomain-like"/>
    <property type="match status" value="1"/>
</dbReference>
<gene>
    <name evidence="5" type="ORF">GCM10009001_23470</name>
</gene>
<dbReference type="InterPro" id="IPR036271">
    <property type="entry name" value="Tet_transcr_reg_TetR-rel_C_sf"/>
</dbReference>
<dbReference type="InterPro" id="IPR009057">
    <property type="entry name" value="Homeodomain-like_sf"/>
</dbReference>
<reference evidence="5 6" key="1">
    <citation type="journal article" date="2019" name="Int. J. Syst. Evol. Microbiol.">
        <title>The Global Catalogue of Microorganisms (GCM) 10K type strain sequencing project: providing services to taxonomists for standard genome sequencing and annotation.</title>
        <authorList>
            <consortium name="The Broad Institute Genomics Platform"/>
            <consortium name="The Broad Institute Genome Sequencing Center for Infectious Disease"/>
            <person name="Wu L."/>
            <person name="Ma J."/>
        </authorList>
    </citation>
    <scope>NUCLEOTIDE SEQUENCE [LARGE SCALE GENOMIC DNA]</scope>
    <source>
        <strain evidence="5 6">JCM 15395</strain>
    </source>
</reference>
<accession>A0ABN1G7D0</accession>
<evidence type="ECO:0000313" key="5">
    <source>
        <dbReference type="EMBL" id="GAA0605517.1"/>
    </source>
</evidence>
<feature type="domain" description="HTH tetR-type" evidence="4">
    <location>
        <begin position="17"/>
        <end position="77"/>
    </location>
</feature>
<dbReference type="Pfam" id="PF17932">
    <property type="entry name" value="TetR_C_24"/>
    <property type="match status" value="1"/>
</dbReference>
<dbReference type="SUPFAM" id="SSF46689">
    <property type="entry name" value="Homeodomain-like"/>
    <property type="match status" value="1"/>
</dbReference>
<dbReference type="InterPro" id="IPR041490">
    <property type="entry name" value="KstR2_TetR_C"/>
</dbReference>
<dbReference type="Gene3D" id="1.10.357.10">
    <property type="entry name" value="Tetracycline Repressor, domain 2"/>
    <property type="match status" value="1"/>
</dbReference>
<dbReference type="PANTHER" id="PTHR30055:SF226">
    <property type="entry name" value="HTH-TYPE TRANSCRIPTIONAL REGULATOR PKSA"/>
    <property type="match status" value="1"/>
</dbReference>
<dbReference type="RefSeq" id="WP_343813256.1">
    <property type="nucleotide sequence ID" value="NZ_BAAADS010000016.1"/>
</dbReference>
<feature type="DNA-binding region" description="H-T-H motif" evidence="2">
    <location>
        <begin position="40"/>
        <end position="59"/>
    </location>
</feature>
<keyword evidence="1 2" id="KW-0238">DNA-binding</keyword>
<dbReference type="PANTHER" id="PTHR30055">
    <property type="entry name" value="HTH-TYPE TRANSCRIPTIONAL REGULATOR RUTR"/>
    <property type="match status" value="1"/>
</dbReference>
<evidence type="ECO:0000256" key="1">
    <source>
        <dbReference type="ARBA" id="ARBA00023125"/>
    </source>
</evidence>
<evidence type="ECO:0000256" key="2">
    <source>
        <dbReference type="PROSITE-ProRule" id="PRU00335"/>
    </source>
</evidence>